<dbReference type="InterPro" id="IPR039760">
    <property type="entry name" value="MOFRL_protein"/>
</dbReference>
<dbReference type="SUPFAM" id="SSF82544">
    <property type="entry name" value="GckA/TtuD-like"/>
    <property type="match status" value="1"/>
</dbReference>
<gene>
    <name evidence="3" type="ORF">COY97_01660</name>
</gene>
<feature type="domain" description="MOFRL-associated" evidence="2">
    <location>
        <begin position="20"/>
        <end position="244"/>
    </location>
</feature>
<dbReference type="Gene3D" id="3.40.1480.10">
    <property type="entry name" value="MOFRL domain"/>
    <property type="match status" value="1"/>
</dbReference>
<dbReference type="InterPro" id="IPR025286">
    <property type="entry name" value="MOFRL_assoc_dom"/>
</dbReference>
<dbReference type="PANTHER" id="PTHR12227">
    <property type="entry name" value="GLYCERATE KINASE"/>
    <property type="match status" value="1"/>
</dbReference>
<organism evidence="3 4">
    <name type="scientific">Candidatus Wolfebacteria bacterium CG_4_10_14_0_8_um_filter_39_64</name>
    <dbReference type="NCBI Taxonomy" id="1975063"/>
    <lineage>
        <taxon>Bacteria</taxon>
        <taxon>Candidatus Wolfeibacteriota</taxon>
    </lineage>
</organism>
<dbReference type="InterPro" id="IPR007835">
    <property type="entry name" value="MOFRL"/>
</dbReference>
<dbReference type="PANTHER" id="PTHR12227:SF0">
    <property type="entry name" value="GLYCERATE KINASE"/>
    <property type="match status" value="1"/>
</dbReference>
<dbReference type="InterPro" id="IPR037035">
    <property type="entry name" value="GK-like_C_sf"/>
</dbReference>
<dbReference type="InterPro" id="IPR038614">
    <property type="entry name" value="GK_N_sf"/>
</dbReference>
<dbReference type="Pfam" id="PF05161">
    <property type="entry name" value="MOFRL"/>
    <property type="match status" value="1"/>
</dbReference>
<dbReference type="Proteomes" id="UP000228730">
    <property type="component" value="Unassembled WGS sequence"/>
</dbReference>
<dbReference type="AlphaFoldDB" id="A0A2M7Q729"/>
<comment type="caution">
    <text evidence="3">The sequence shown here is derived from an EMBL/GenBank/DDBJ whole genome shotgun (WGS) entry which is preliminary data.</text>
</comment>
<dbReference type="Pfam" id="PF13660">
    <property type="entry name" value="DUF4147"/>
    <property type="match status" value="1"/>
</dbReference>
<evidence type="ECO:0000313" key="3">
    <source>
        <dbReference type="EMBL" id="PIY58922.1"/>
    </source>
</evidence>
<evidence type="ECO:0000259" key="1">
    <source>
        <dbReference type="Pfam" id="PF05161"/>
    </source>
</evidence>
<dbReference type="GO" id="GO:0005737">
    <property type="term" value="C:cytoplasm"/>
    <property type="evidence" value="ECO:0007669"/>
    <property type="project" value="TreeGrafter"/>
</dbReference>
<dbReference type="GO" id="GO:0008887">
    <property type="term" value="F:glycerate kinase activity"/>
    <property type="evidence" value="ECO:0007669"/>
    <property type="project" value="InterPro"/>
</dbReference>
<protein>
    <recommendedName>
        <fullName evidence="5">Glycerate kinase</fullName>
    </recommendedName>
</protein>
<evidence type="ECO:0000313" key="4">
    <source>
        <dbReference type="Proteomes" id="UP000228730"/>
    </source>
</evidence>
<reference evidence="4" key="1">
    <citation type="submission" date="2017-09" db="EMBL/GenBank/DDBJ databases">
        <title>Depth-based differentiation of microbial function through sediment-hosted aquifers and enrichment of novel symbionts in the deep terrestrial subsurface.</title>
        <authorList>
            <person name="Probst A.J."/>
            <person name="Ladd B."/>
            <person name="Jarett J.K."/>
            <person name="Geller-Mcgrath D.E."/>
            <person name="Sieber C.M.K."/>
            <person name="Emerson J.B."/>
            <person name="Anantharaman K."/>
            <person name="Thomas B.C."/>
            <person name="Malmstrom R."/>
            <person name="Stieglmeier M."/>
            <person name="Klingl A."/>
            <person name="Woyke T."/>
            <person name="Ryan C.M."/>
            <person name="Banfield J.F."/>
        </authorList>
    </citation>
    <scope>NUCLEOTIDE SEQUENCE [LARGE SCALE GENOMIC DNA]</scope>
</reference>
<sequence length="445" mass="48631">MVITNFKNLAKNSLRKKALLIAEAGYEAIDITKTVSQKIKFQNNKLSICSAMTCHSVGLDNYKNVFLIGIGKGSALACASLAKILDKKLTKGITLDIQRPKLEIRNLKLEILTGTHPLPSKQNVGATQKIVKLAKNLKKDDLLINFICGGGSALACGSQKELKDLILVTKLLTKSGANILELNTVRKHLSEIKGGGLAKIAYPATVVSLIVSDVIGNDLSMVASGPTVFDKTTKKDAEKVLSKYFNIRTSDVLRTSDVQRLIHVLKETPKNKKYFKKVKNVLFVCNQDAVLAMNKRAKKLGFKPKIYSLVVKGEARHALLPMLNKIKVGEALLAAGETTVTLDNRPVGKGGRNMEAVLGAISNFQFPISKNLVLLAFATDGRDNTEAAGAIADFSTLEKAKKLKLEPEEFLDQNNSFDFFKKTGDLIFAKSKSFNVSDLMIILRQ</sequence>
<dbReference type="Gene3D" id="3.40.50.10180">
    <property type="entry name" value="Glycerate kinase, MOFRL-like N-terminal domain"/>
    <property type="match status" value="1"/>
</dbReference>
<feature type="domain" description="MOFRL" evidence="1">
    <location>
        <begin position="331"/>
        <end position="438"/>
    </location>
</feature>
<proteinExistence type="predicted"/>
<evidence type="ECO:0008006" key="5">
    <source>
        <dbReference type="Google" id="ProtNLM"/>
    </source>
</evidence>
<dbReference type="EMBL" id="PFKY01000052">
    <property type="protein sequence ID" value="PIY58922.1"/>
    <property type="molecule type" value="Genomic_DNA"/>
</dbReference>
<accession>A0A2M7Q729</accession>
<name>A0A2M7Q729_9BACT</name>
<evidence type="ECO:0000259" key="2">
    <source>
        <dbReference type="Pfam" id="PF13660"/>
    </source>
</evidence>